<comment type="caution">
    <text evidence="4">The sequence shown here is derived from an EMBL/GenBank/DDBJ whole genome shotgun (WGS) entry which is preliminary data.</text>
</comment>
<evidence type="ECO:0000313" key="4">
    <source>
        <dbReference type="EMBL" id="KAH7028439.1"/>
    </source>
</evidence>
<dbReference type="Gene3D" id="4.10.240.10">
    <property type="entry name" value="Zn(2)-C6 fungal-type DNA-binding domain"/>
    <property type="match status" value="1"/>
</dbReference>
<name>A0ABQ8FXM4_9PEZI</name>
<dbReference type="SMART" id="SM00066">
    <property type="entry name" value="GAL4"/>
    <property type="match status" value="1"/>
</dbReference>
<reference evidence="4 5" key="1">
    <citation type="journal article" date="2021" name="Nat. Commun.">
        <title>Genetic determinants of endophytism in the Arabidopsis root mycobiome.</title>
        <authorList>
            <person name="Mesny F."/>
            <person name="Miyauchi S."/>
            <person name="Thiergart T."/>
            <person name="Pickel B."/>
            <person name="Atanasova L."/>
            <person name="Karlsson M."/>
            <person name="Huettel B."/>
            <person name="Barry K.W."/>
            <person name="Haridas S."/>
            <person name="Chen C."/>
            <person name="Bauer D."/>
            <person name="Andreopoulos W."/>
            <person name="Pangilinan J."/>
            <person name="LaButti K."/>
            <person name="Riley R."/>
            <person name="Lipzen A."/>
            <person name="Clum A."/>
            <person name="Drula E."/>
            <person name="Henrissat B."/>
            <person name="Kohler A."/>
            <person name="Grigoriev I.V."/>
            <person name="Martin F.M."/>
            <person name="Hacquard S."/>
        </authorList>
    </citation>
    <scope>NUCLEOTIDE SEQUENCE [LARGE SCALE GENOMIC DNA]</scope>
    <source>
        <strain evidence="4 5">MPI-SDFR-AT-0080</strain>
    </source>
</reference>
<evidence type="ECO:0000259" key="3">
    <source>
        <dbReference type="PROSITE" id="PS50048"/>
    </source>
</evidence>
<dbReference type="InterPro" id="IPR053175">
    <property type="entry name" value="DHMBA_Reg_Transcription_Factor"/>
</dbReference>
<dbReference type="PROSITE" id="PS00463">
    <property type="entry name" value="ZN2_CY6_FUNGAL_1"/>
    <property type="match status" value="1"/>
</dbReference>
<dbReference type="Pfam" id="PF00172">
    <property type="entry name" value="Zn_clus"/>
    <property type="match status" value="1"/>
</dbReference>
<keyword evidence="1" id="KW-0539">Nucleus</keyword>
<dbReference type="InterPro" id="IPR036864">
    <property type="entry name" value="Zn2-C6_fun-type_DNA-bd_sf"/>
</dbReference>
<dbReference type="PROSITE" id="PS50048">
    <property type="entry name" value="ZN2_CY6_FUNGAL_2"/>
    <property type="match status" value="1"/>
</dbReference>
<feature type="compositionally biased region" description="Polar residues" evidence="2">
    <location>
        <begin position="78"/>
        <end position="90"/>
    </location>
</feature>
<gene>
    <name evidence="4" type="ORF">B0J12DRAFT_584088</name>
</gene>
<dbReference type="CDD" id="cd00067">
    <property type="entry name" value="GAL4"/>
    <property type="match status" value="1"/>
</dbReference>
<protein>
    <recommendedName>
        <fullName evidence="3">Zn(2)-C6 fungal-type domain-containing protein</fullName>
    </recommendedName>
</protein>
<evidence type="ECO:0000256" key="1">
    <source>
        <dbReference type="ARBA" id="ARBA00023242"/>
    </source>
</evidence>
<organism evidence="4 5">
    <name type="scientific">Macrophomina phaseolina</name>
    <dbReference type="NCBI Taxonomy" id="35725"/>
    <lineage>
        <taxon>Eukaryota</taxon>
        <taxon>Fungi</taxon>
        <taxon>Dikarya</taxon>
        <taxon>Ascomycota</taxon>
        <taxon>Pezizomycotina</taxon>
        <taxon>Dothideomycetes</taxon>
        <taxon>Dothideomycetes incertae sedis</taxon>
        <taxon>Botryosphaeriales</taxon>
        <taxon>Botryosphaeriaceae</taxon>
        <taxon>Macrophomina</taxon>
    </lineage>
</organism>
<evidence type="ECO:0000313" key="5">
    <source>
        <dbReference type="Proteomes" id="UP000774617"/>
    </source>
</evidence>
<evidence type="ECO:0000256" key="2">
    <source>
        <dbReference type="SAM" id="MobiDB-lite"/>
    </source>
</evidence>
<dbReference type="PANTHER" id="PTHR38791">
    <property type="entry name" value="ZN(II)2CYS6 TRANSCRIPTION FACTOR (EUROFUNG)-RELATED-RELATED"/>
    <property type="match status" value="1"/>
</dbReference>
<dbReference type="EMBL" id="JAGTJR010000049">
    <property type="protein sequence ID" value="KAH7028439.1"/>
    <property type="molecule type" value="Genomic_DNA"/>
</dbReference>
<sequence>MAILSTPCHTCRRRRVKCDRALPTCHKCRQSKHECFGYKKLILWSRGIASRGKMMNKTFASKAPQPISALVSAPATDFQPSTSGNPSGESSRLRGPLKDPHLQGLSGSSQFYLYYCKPYVA</sequence>
<accession>A0ABQ8FXM4</accession>
<feature type="region of interest" description="Disordered" evidence="2">
    <location>
        <begin position="74"/>
        <end position="101"/>
    </location>
</feature>
<dbReference type="SUPFAM" id="SSF57701">
    <property type="entry name" value="Zn2/Cys6 DNA-binding domain"/>
    <property type="match status" value="1"/>
</dbReference>
<proteinExistence type="predicted"/>
<dbReference type="InterPro" id="IPR001138">
    <property type="entry name" value="Zn2Cys6_DnaBD"/>
</dbReference>
<dbReference type="PANTHER" id="PTHR38791:SF11">
    <property type="entry name" value="ZN(II)2CYS6 TRANSCRIPTION FACTOR (EUROFUNG)"/>
    <property type="match status" value="1"/>
</dbReference>
<dbReference type="Proteomes" id="UP000774617">
    <property type="component" value="Unassembled WGS sequence"/>
</dbReference>
<feature type="domain" description="Zn(2)-C6 fungal-type" evidence="3">
    <location>
        <begin position="7"/>
        <end position="35"/>
    </location>
</feature>
<keyword evidence="5" id="KW-1185">Reference proteome</keyword>